<name>A0A382BYS7_9ZZZZ</name>
<dbReference type="GO" id="GO:0006189">
    <property type="term" value="P:'de novo' IMP biosynthetic process"/>
    <property type="evidence" value="ECO:0007669"/>
    <property type="project" value="InterPro"/>
</dbReference>
<accession>A0A382BYS7</accession>
<evidence type="ECO:0000259" key="3">
    <source>
        <dbReference type="Pfam" id="PF02769"/>
    </source>
</evidence>
<dbReference type="InterPro" id="IPR036676">
    <property type="entry name" value="PurM-like_C_sf"/>
</dbReference>
<feature type="domain" description="PurM-like C-terminal" evidence="3">
    <location>
        <begin position="64"/>
        <end position="202"/>
    </location>
</feature>
<dbReference type="SUPFAM" id="SSF55326">
    <property type="entry name" value="PurM N-terminal domain-like"/>
    <property type="match status" value="1"/>
</dbReference>
<reference evidence="4" key="1">
    <citation type="submission" date="2018-05" db="EMBL/GenBank/DDBJ databases">
        <authorList>
            <person name="Lanie J.A."/>
            <person name="Ng W.-L."/>
            <person name="Kazmierczak K.M."/>
            <person name="Andrzejewski T.M."/>
            <person name="Davidsen T.M."/>
            <person name="Wayne K.J."/>
            <person name="Tettelin H."/>
            <person name="Glass J.I."/>
            <person name="Rusch D."/>
            <person name="Podicherti R."/>
            <person name="Tsui H.-C.T."/>
            <person name="Winkler M.E."/>
        </authorList>
    </citation>
    <scope>NUCLEOTIDE SEQUENCE</scope>
</reference>
<dbReference type="Pfam" id="PF00586">
    <property type="entry name" value="AIRS"/>
    <property type="match status" value="1"/>
</dbReference>
<organism evidence="4">
    <name type="scientific">marine metagenome</name>
    <dbReference type="NCBI Taxonomy" id="408172"/>
    <lineage>
        <taxon>unclassified sequences</taxon>
        <taxon>metagenomes</taxon>
        <taxon>ecological metagenomes</taxon>
    </lineage>
</organism>
<dbReference type="InterPro" id="IPR036921">
    <property type="entry name" value="PurM-like_N_sf"/>
</dbReference>
<dbReference type="Gene3D" id="3.30.1330.10">
    <property type="entry name" value="PurM-like, N-terminal domain"/>
    <property type="match status" value="1"/>
</dbReference>
<dbReference type="PANTHER" id="PTHR43555:SF1">
    <property type="entry name" value="PHOSPHORIBOSYLFORMYLGLYCINAMIDINE SYNTHASE SUBUNIT PURL"/>
    <property type="match status" value="1"/>
</dbReference>
<evidence type="ECO:0000313" key="4">
    <source>
        <dbReference type="EMBL" id="SVB18327.1"/>
    </source>
</evidence>
<dbReference type="Pfam" id="PF02769">
    <property type="entry name" value="AIRS_C"/>
    <property type="match status" value="1"/>
</dbReference>
<gene>
    <name evidence="4" type="ORF">METZ01_LOCUS171181</name>
</gene>
<dbReference type="InterPro" id="IPR010918">
    <property type="entry name" value="PurM-like_C_dom"/>
</dbReference>
<dbReference type="PANTHER" id="PTHR43555">
    <property type="entry name" value="PHOSPHORIBOSYLFORMYLGLYCINAMIDINE SYNTHASE SUBUNIT PURL"/>
    <property type="match status" value="1"/>
</dbReference>
<evidence type="ECO:0000256" key="1">
    <source>
        <dbReference type="ARBA" id="ARBA00022490"/>
    </source>
</evidence>
<dbReference type="EMBL" id="UINC01031767">
    <property type="protein sequence ID" value="SVB18327.1"/>
    <property type="molecule type" value="Genomic_DNA"/>
</dbReference>
<dbReference type="SUPFAM" id="SSF56042">
    <property type="entry name" value="PurM C-terminal domain-like"/>
    <property type="match status" value="1"/>
</dbReference>
<evidence type="ECO:0008006" key="5">
    <source>
        <dbReference type="Google" id="ProtNLM"/>
    </source>
</evidence>
<dbReference type="AlphaFoldDB" id="A0A382BYS7"/>
<dbReference type="GO" id="GO:0004642">
    <property type="term" value="F:phosphoribosylformylglycinamidine synthase activity"/>
    <property type="evidence" value="ECO:0007669"/>
    <property type="project" value="InterPro"/>
</dbReference>
<sequence length="234" mass="25409">MWQFEQAVSGMGEACKFFDIPVVSGNVSLYNETSGEAIYPTPTVAVVGLLEDRSFHTTQWFKEDGDLVALIGLTLEEFGGSEYLKIMCDRVEGKPPHLDLRLAQSVNKLCLELIRKKLLASAHDCSEGGLAVALAESCMSHPLAPKGATLGIDSTVRNDAFLFGESQSRILISFSAKNRLAVEAKAKAVEVPFAVIGKVGGDSLIVDINGKEFIREEVSHLKELWFGALETYVG</sequence>
<dbReference type="CDD" id="cd02204">
    <property type="entry name" value="PurL_repeat2"/>
    <property type="match status" value="1"/>
</dbReference>
<dbReference type="Gene3D" id="3.90.650.10">
    <property type="entry name" value="PurM-like C-terminal domain"/>
    <property type="match status" value="1"/>
</dbReference>
<dbReference type="InterPro" id="IPR010074">
    <property type="entry name" value="PRibForGlyAmidine_synth_PurL"/>
</dbReference>
<dbReference type="InterPro" id="IPR016188">
    <property type="entry name" value="PurM-like_N"/>
</dbReference>
<keyword evidence="1" id="KW-0963">Cytoplasm</keyword>
<feature type="domain" description="PurM-like N-terminal" evidence="2">
    <location>
        <begin position="2"/>
        <end position="49"/>
    </location>
</feature>
<evidence type="ECO:0000259" key="2">
    <source>
        <dbReference type="Pfam" id="PF00586"/>
    </source>
</evidence>
<proteinExistence type="predicted"/>
<protein>
    <recommendedName>
        <fullName evidence="5">PurM-like C-terminal domain-containing protein</fullName>
    </recommendedName>
</protein>